<dbReference type="EMBL" id="BBIO01000032">
    <property type="protein sequence ID" value="GAK46820.1"/>
    <property type="molecule type" value="Genomic_DNA"/>
</dbReference>
<dbReference type="NCBIfam" id="TIGR03317">
    <property type="entry name" value="ygfZ_signature"/>
    <property type="match status" value="1"/>
</dbReference>
<dbReference type="InterPro" id="IPR027266">
    <property type="entry name" value="TrmE/GcvT-like"/>
</dbReference>
<dbReference type="eggNOG" id="COG0354">
    <property type="taxonomic scope" value="Bacteria"/>
</dbReference>
<proteinExistence type="predicted"/>
<organism evidence="3 4">
    <name type="scientific">Tepidicaulis marinus</name>
    <dbReference type="NCBI Taxonomy" id="1333998"/>
    <lineage>
        <taxon>Bacteria</taxon>
        <taxon>Pseudomonadati</taxon>
        <taxon>Pseudomonadota</taxon>
        <taxon>Alphaproteobacteria</taxon>
        <taxon>Hyphomicrobiales</taxon>
        <taxon>Parvibaculaceae</taxon>
        <taxon>Tepidicaulis</taxon>
    </lineage>
</organism>
<dbReference type="GO" id="GO:0016226">
    <property type="term" value="P:iron-sulfur cluster assembly"/>
    <property type="evidence" value="ECO:0007669"/>
    <property type="project" value="TreeGrafter"/>
</dbReference>
<dbReference type="RefSeq" id="WP_045449833.1">
    <property type="nucleotide sequence ID" value="NZ_BBIO01000032.1"/>
</dbReference>
<dbReference type="InterPro" id="IPR017703">
    <property type="entry name" value="YgfZ/GCV_T_CS"/>
</dbReference>
<dbReference type="Pfam" id="PF25455">
    <property type="entry name" value="Beta-barrel_CAF17_C"/>
    <property type="match status" value="1"/>
</dbReference>
<evidence type="ECO:0000313" key="3">
    <source>
        <dbReference type="EMBL" id="GAK46820.1"/>
    </source>
</evidence>
<evidence type="ECO:0000256" key="1">
    <source>
        <dbReference type="ARBA" id="ARBA00022946"/>
    </source>
</evidence>
<dbReference type="Proteomes" id="UP000028702">
    <property type="component" value="Unassembled WGS sequence"/>
</dbReference>
<dbReference type="InterPro" id="IPR057460">
    <property type="entry name" value="CAF17_C"/>
</dbReference>
<protein>
    <submittedName>
        <fullName evidence="3">Glycine cleavage T protein</fullName>
    </submittedName>
</protein>
<evidence type="ECO:0000259" key="2">
    <source>
        <dbReference type="Pfam" id="PF25455"/>
    </source>
</evidence>
<evidence type="ECO:0000313" key="4">
    <source>
        <dbReference type="Proteomes" id="UP000028702"/>
    </source>
</evidence>
<gene>
    <name evidence="3" type="ORF">M2A_3319</name>
</gene>
<sequence length="177" mass="19037">GVTYVDPRLPALGKRVILPRETAKLCLRDGGYELTGADAYHEKRMALGVPEAGFELLPEKTFPLEANLDLLHAIDFKKGCFVGQEVASRTKRRGQVRKRILPAEIQGAPPTPGAAVTREGRTVGEVLSVLGSHALIQVKTAQASGTLQAGDSTLHIHLPDWADFTLEGSGTEDKTDT</sequence>
<reference evidence="3 4" key="1">
    <citation type="submission" date="2014-07" db="EMBL/GenBank/DDBJ databases">
        <title>Tepidicaulis marinum gen. nov., sp. nov., a novel marine bacterium denitrifying nitrate to nitrous oxide strictly under microaerobic conditions.</title>
        <authorList>
            <person name="Takeuchi M."/>
            <person name="Yamagishi T."/>
            <person name="Kamagata Y."/>
            <person name="Oshima K."/>
            <person name="Hattori M."/>
            <person name="Katayama T."/>
            <person name="Hanada S."/>
            <person name="Tamaki H."/>
            <person name="Marumo K."/>
            <person name="Maeda H."/>
            <person name="Nedachi M."/>
            <person name="Iwasaki W."/>
            <person name="Suwa Y."/>
            <person name="Sakata S."/>
        </authorList>
    </citation>
    <scope>NUCLEOTIDE SEQUENCE [LARGE SCALE GENOMIC DNA]</scope>
    <source>
        <strain evidence="3 4">MA2</strain>
    </source>
</reference>
<dbReference type="Gene3D" id="3.30.1360.120">
    <property type="entry name" value="Probable tRNA modification gtpase trme, domain 1"/>
    <property type="match status" value="1"/>
</dbReference>
<name>A0A081BFK2_9HYPH</name>
<dbReference type="STRING" id="1333998.M2A_3319"/>
<dbReference type="PANTHER" id="PTHR22602">
    <property type="entry name" value="TRANSFERASE CAF17, MITOCHONDRIAL-RELATED"/>
    <property type="match status" value="1"/>
</dbReference>
<feature type="domain" description="CAF17 C-terminal" evidence="2">
    <location>
        <begin position="97"/>
        <end position="163"/>
    </location>
</feature>
<dbReference type="SUPFAM" id="SSF103025">
    <property type="entry name" value="Folate-binding domain"/>
    <property type="match status" value="1"/>
</dbReference>
<accession>A0A081BFK2</accession>
<comment type="caution">
    <text evidence="3">The sequence shown here is derived from an EMBL/GenBank/DDBJ whole genome shotgun (WGS) entry which is preliminary data.</text>
</comment>
<dbReference type="PANTHER" id="PTHR22602:SF0">
    <property type="entry name" value="TRANSFERASE CAF17, MITOCHONDRIAL-RELATED"/>
    <property type="match status" value="1"/>
</dbReference>
<keyword evidence="1" id="KW-0809">Transit peptide</keyword>
<keyword evidence="4" id="KW-1185">Reference proteome</keyword>
<feature type="non-terminal residue" evidence="3">
    <location>
        <position position="1"/>
    </location>
</feature>
<dbReference type="AlphaFoldDB" id="A0A081BFK2"/>
<dbReference type="InterPro" id="IPR045179">
    <property type="entry name" value="YgfZ/GcvT"/>
</dbReference>